<protein>
    <submittedName>
        <fullName evidence="4">NADPH2:quinone reductase</fullName>
    </submittedName>
</protein>
<feature type="domain" description="Enoyl reductase (ER)" evidence="3">
    <location>
        <begin position="10"/>
        <end position="315"/>
    </location>
</feature>
<keyword evidence="5" id="KW-1185">Reference proteome</keyword>
<keyword evidence="1" id="KW-0521">NADP</keyword>
<sequence>MRAVVLRETGGPEVLVPAEVPVPSPGPGQVLLRVEAAAVSAGETRMRSGAIPMPFPLPVVFGAEAVGVVEAVGPGVEPAVRDRRFVGVTGGRGSYAEFAVANLAMLAAVPDGLEPTDVVAMAAPGAMAFGLARKAGLGTGETALIEGGSGKIGNYLVPLAGRSARVVATAGTAPGRDRVRALGAEVVLDHSTPDWPDRLPGKVDVVFEMVGGAVADRLLDVLTPGTGRMLVYGSLSGAPTALDAAKLRERGLRVIGCGGPGWAADIFGVDLPGFLAAAARGEVARPVIEAVLPLADAAEAHRRLEAGRLVGRVVLVP</sequence>
<dbReference type="RefSeq" id="WP_166659461.1">
    <property type="nucleotide sequence ID" value="NZ_SNXZ01000008.1"/>
</dbReference>
<dbReference type="SUPFAM" id="SSF51735">
    <property type="entry name" value="NAD(P)-binding Rossmann-fold domains"/>
    <property type="match status" value="1"/>
</dbReference>
<evidence type="ECO:0000259" key="3">
    <source>
        <dbReference type="SMART" id="SM00829"/>
    </source>
</evidence>
<dbReference type="SMART" id="SM00829">
    <property type="entry name" value="PKS_ER"/>
    <property type="match status" value="1"/>
</dbReference>
<dbReference type="EMBL" id="SNXZ01000008">
    <property type="protein sequence ID" value="TDP92144.1"/>
    <property type="molecule type" value="Genomic_DNA"/>
</dbReference>
<comment type="caution">
    <text evidence="4">The sequence shown here is derived from an EMBL/GenBank/DDBJ whole genome shotgun (WGS) entry which is preliminary data.</text>
</comment>
<dbReference type="InterPro" id="IPR011032">
    <property type="entry name" value="GroES-like_sf"/>
</dbReference>
<reference evidence="4 5" key="1">
    <citation type="submission" date="2019-03" db="EMBL/GenBank/DDBJ databases">
        <title>Genomic Encyclopedia of Type Strains, Phase IV (KMG-IV): sequencing the most valuable type-strain genomes for metagenomic binning, comparative biology and taxonomic classification.</title>
        <authorList>
            <person name="Goeker M."/>
        </authorList>
    </citation>
    <scope>NUCLEOTIDE SEQUENCE [LARGE SCALE GENOMIC DNA]</scope>
    <source>
        <strain evidence="4 5">DSM 45361</strain>
    </source>
</reference>
<dbReference type="SUPFAM" id="SSF50129">
    <property type="entry name" value="GroES-like"/>
    <property type="match status" value="1"/>
</dbReference>
<dbReference type="InterPro" id="IPR020843">
    <property type="entry name" value="ER"/>
</dbReference>
<proteinExistence type="predicted"/>
<evidence type="ECO:0000313" key="4">
    <source>
        <dbReference type="EMBL" id="TDP92144.1"/>
    </source>
</evidence>
<name>A0A4R6RZ12_LABRH</name>
<dbReference type="AlphaFoldDB" id="A0A4R6RZ12"/>
<evidence type="ECO:0000313" key="5">
    <source>
        <dbReference type="Proteomes" id="UP000295444"/>
    </source>
</evidence>
<dbReference type="PANTHER" id="PTHR48106">
    <property type="entry name" value="QUINONE OXIDOREDUCTASE PIG3-RELATED"/>
    <property type="match status" value="1"/>
</dbReference>
<dbReference type="Gene3D" id="3.90.180.10">
    <property type="entry name" value="Medium-chain alcohol dehydrogenases, catalytic domain"/>
    <property type="match status" value="1"/>
</dbReference>
<dbReference type="InterPro" id="IPR036291">
    <property type="entry name" value="NAD(P)-bd_dom_sf"/>
</dbReference>
<evidence type="ECO:0000256" key="2">
    <source>
        <dbReference type="ARBA" id="ARBA00023002"/>
    </source>
</evidence>
<dbReference type="Pfam" id="PF08240">
    <property type="entry name" value="ADH_N"/>
    <property type="match status" value="1"/>
</dbReference>
<accession>A0A4R6RZ12</accession>
<evidence type="ECO:0000256" key="1">
    <source>
        <dbReference type="ARBA" id="ARBA00022857"/>
    </source>
</evidence>
<dbReference type="GO" id="GO:0016651">
    <property type="term" value="F:oxidoreductase activity, acting on NAD(P)H"/>
    <property type="evidence" value="ECO:0007669"/>
    <property type="project" value="TreeGrafter"/>
</dbReference>
<dbReference type="Pfam" id="PF13602">
    <property type="entry name" value="ADH_zinc_N_2"/>
    <property type="match status" value="1"/>
</dbReference>
<dbReference type="InterPro" id="IPR013154">
    <property type="entry name" value="ADH-like_N"/>
</dbReference>
<keyword evidence="2" id="KW-0560">Oxidoreductase</keyword>
<organism evidence="4 5">
    <name type="scientific">Labedaea rhizosphaerae</name>
    <dbReference type="NCBI Taxonomy" id="598644"/>
    <lineage>
        <taxon>Bacteria</taxon>
        <taxon>Bacillati</taxon>
        <taxon>Actinomycetota</taxon>
        <taxon>Actinomycetes</taxon>
        <taxon>Pseudonocardiales</taxon>
        <taxon>Pseudonocardiaceae</taxon>
        <taxon>Labedaea</taxon>
    </lineage>
</organism>
<gene>
    <name evidence="4" type="ORF">EV186_108357</name>
</gene>
<dbReference type="Gene3D" id="3.40.50.720">
    <property type="entry name" value="NAD(P)-binding Rossmann-like Domain"/>
    <property type="match status" value="1"/>
</dbReference>
<dbReference type="PANTHER" id="PTHR48106:SF18">
    <property type="entry name" value="QUINONE OXIDOREDUCTASE PIG3"/>
    <property type="match status" value="1"/>
</dbReference>
<dbReference type="GO" id="GO:0070402">
    <property type="term" value="F:NADPH binding"/>
    <property type="evidence" value="ECO:0007669"/>
    <property type="project" value="TreeGrafter"/>
</dbReference>
<dbReference type="Proteomes" id="UP000295444">
    <property type="component" value="Unassembled WGS sequence"/>
</dbReference>